<dbReference type="InterPro" id="IPR010611">
    <property type="entry name" value="3D_dom"/>
</dbReference>
<reference evidence="4 5" key="1">
    <citation type="journal article" date="2016" name="Antonie Van Leeuwenhoek">
        <title>Bacillus depressus sp. nov., isolated from soil of a sunflower field.</title>
        <authorList>
            <person name="Wei X."/>
            <person name="Xin D."/>
            <person name="Xin Y."/>
            <person name="Zhang H."/>
            <person name="Wang T."/>
            <person name="Zhang J."/>
        </authorList>
    </citation>
    <scope>NUCLEOTIDE SEQUENCE [LARGE SCALE GENOMIC DNA]</scope>
    <source>
        <strain evidence="4 5">BZ1</strain>
    </source>
</reference>
<comment type="caution">
    <text evidence="4">The sequence shown here is derived from an EMBL/GenBank/DDBJ whole genome shotgun (WGS) entry which is preliminary data.</text>
</comment>
<dbReference type="GO" id="GO:0004553">
    <property type="term" value="F:hydrolase activity, hydrolyzing O-glycosyl compounds"/>
    <property type="evidence" value="ECO:0007669"/>
    <property type="project" value="InterPro"/>
</dbReference>
<keyword evidence="2" id="KW-0812">Transmembrane</keyword>
<keyword evidence="2" id="KW-0472">Membrane</keyword>
<proteinExistence type="predicted"/>
<feature type="domain" description="G5" evidence="3">
    <location>
        <begin position="205"/>
        <end position="285"/>
    </location>
</feature>
<dbReference type="Gene3D" id="2.20.230.10">
    <property type="entry name" value="Resuscitation-promoting factor rpfb"/>
    <property type="match status" value="1"/>
</dbReference>
<keyword evidence="5" id="KW-1185">Reference proteome</keyword>
<dbReference type="InterPro" id="IPR007137">
    <property type="entry name" value="DUF348"/>
</dbReference>
<dbReference type="EMBL" id="WBOS01000023">
    <property type="protein sequence ID" value="KAB2328858.1"/>
    <property type="molecule type" value="Genomic_DNA"/>
</dbReference>
<protein>
    <submittedName>
        <fullName evidence="4">DUF348 domain-containing protein</fullName>
    </submittedName>
</protein>
<evidence type="ECO:0000256" key="1">
    <source>
        <dbReference type="ARBA" id="ARBA00022729"/>
    </source>
</evidence>
<accession>A0A6L3UXZ3</accession>
<dbReference type="Pfam" id="PF03990">
    <property type="entry name" value="DUF348"/>
    <property type="match status" value="3"/>
</dbReference>
<dbReference type="Pfam" id="PF06725">
    <property type="entry name" value="3D"/>
    <property type="match status" value="1"/>
</dbReference>
<dbReference type="GO" id="GO:0009254">
    <property type="term" value="P:peptidoglycan turnover"/>
    <property type="evidence" value="ECO:0007669"/>
    <property type="project" value="InterPro"/>
</dbReference>
<dbReference type="SUPFAM" id="SSF50685">
    <property type="entry name" value="Barwin-like endoglucanases"/>
    <property type="match status" value="1"/>
</dbReference>
<dbReference type="RefSeq" id="WP_151537333.1">
    <property type="nucleotide sequence ID" value="NZ_WBOS01000023.1"/>
</dbReference>
<evidence type="ECO:0000313" key="4">
    <source>
        <dbReference type="EMBL" id="KAB2328858.1"/>
    </source>
</evidence>
<dbReference type="CDD" id="cd22786">
    <property type="entry name" value="DPBB_YuiC-like"/>
    <property type="match status" value="1"/>
</dbReference>
<dbReference type="Proteomes" id="UP000481030">
    <property type="component" value="Unassembled WGS sequence"/>
</dbReference>
<feature type="transmembrane region" description="Helical" evidence="2">
    <location>
        <begin position="14"/>
        <end position="33"/>
    </location>
</feature>
<gene>
    <name evidence="4" type="ORF">F7731_24095</name>
</gene>
<keyword evidence="2" id="KW-1133">Transmembrane helix</keyword>
<dbReference type="InterPro" id="IPR051933">
    <property type="entry name" value="Resuscitation_pf_RpfB"/>
</dbReference>
<dbReference type="InterPro" id="IPR011098">
    <property type="entry name" value="G5_dom"/>
</dbReference>
<dbReference type="OrthoDB" id="9798935at2"/>
<organism evidence="4 5">
    <name type="scientific">Cytobacillus depressus</name>
    <dbReference type="NCBI Taxonomy" id="1602942"/>
    <lineage>
        <taxon>Bacteria</taxon>
        <taxon>Bacillati</taxon>
        <taxon>Bacillota</taxon>
        <taxon>Bacilli</taxon>
        <taxon>Bacillales</taxon>
        <taxon>Bacillaceae</taxon>
        <taxon>Cytobacillus</taxon>
    </lineage>
</organism>
<dbReference type="PANTHER" id="PTHR39160:SF4">
    <property type="entry name" value="RESUSCITATION-PROMOTING FACTOR RPFB"/>
    <property type="match status" value="1"/>
</dbReference>
<sequence>MKNLFSESLSKKKIMIITASFIVLIAALGFFIFEFTKKTVAMTLDGKEQIIKTHANTIQEVFNDLDISLRAEDYVSVSLDTKVKDNLKVVWEPAKQVHIVKDNEKKTIWTVSKTVKELLKEQKIAITDHDKVQPSLEEEITNNLDIVVNKAFSLTLSDGGKEQQVWSTSTTVADFLSQQGIELNDLDRIEPKADAIVKKDDHIQIIRVEKVTDVVEEPVKFAVVSKKDSSLAKGSQNVIQPGKDGLLTKEFEVVLENGKEVSRTLISKKTINEKQDKIVAVGTKPMAVNVVASRGETGGKEIYVSSTAYTAHCNGCSGRTATGLNLRANPDMKVIAVDPRVIPLGTKVYVEGYGYAIAADTGSAIKGNKIDVFFASNADAYRWGRKNVKIRILN</sequence>
<evidence type="ECO:0000313" key="5">
    <source>
        <dbReference type="Proteomes" id="UP000481030"/>
    </source>
</evidence>
<evidence type="ECO:0000259" key="3">
    <source>
        <dbReference type="PROSITE" id="PS51109"/>
    </source>
</evidence>
<keyword evidence="1" id="KW-0732">Signal</keyword>
<dbReference type="Pfam" id="PF07501">
    <property type="entry name" value="G5"/>
    <property type="match status" value="1"/>
</dbReference>
<dbReference type="SMART" id="SM01208">
    <property type="entry name" value="G5"/>
    <property type="match status" value="1"/>
</dbReference>
<dbReference type="PANTHER" id="PTHR39160">
    <property type="entry name" value="CELL WALL-BINDING PROTEIN YOCH"/>
    <property type="match status" value="1"/>
</dbReference>
<dbReference type="AlphaFoldDB" id="A0A6L3UXZ3"/>
<dbReference type="PROSITE" id="PS51109">
    <property type="entry name" value="G5"/>
    <property type="match status" value="1"/>
</dbReference>
<dbReference type="InterPro" id="IPR036908">
    <property type="entry name" value="RlpA-like_sf"/>
</dbReference>
<name>A0A6L3UXZ3_9BACI</name>
<dbReference type="GO" id="GO:0019867">
    <property type="term" value="C:outer membrane"/>
    <property type="evidence" value="ECO:0007669"/>
    <property type="project" value="InterPro"/>
</dbReference>
<dbReference type="Gene3D" id="2.40.40.10">
    <property type="entry name" value="RlpA-like domain"/>
    <property type="match status" value="1"/>
</dbReference>
<evidence type="ECO:0000256" key="2">
    <source>
        <dbReference type="SAM" id="Phobius"/>
    </source>
</evidence>